<reference evidence="1 2" key="1">
    <citation type="submission" date="2019-08" db="EMBL/GenBank/DDBJ databases">
        <authorList>
            <person name="Seo M.-J."/>
        </authorList>
    </citation>
    <scope>NUCLEOTIDE SEQUENCE [LARGE SCALE GENOMIC DNA]</scope>
    <source>
        <strain evidence="1 2">KIGAM108</strain>
    </source>
</reference>
<dbReference type="AlphaFoldDB" id="A0A5D6UT88"/>
<comment type="caution">
    <text evidence="1">The sequence shown here is derived from an EMBL/GenBank/DDBJ whole genome shotgun (WGS) entry which is preliminary data.</text>
</comment>
<dbReference type="EMBL" id="VTHL01000021">
    <property type="protein sequence ID" value="TYZ06766.1"/>
    <property type="molecule type" value="Genomic_DNA"/>
</dbReference>
<evidence type="ECO:0000313" key="2">
    <source>
        <dbReference type="Proteomes" id="UP000322791"/>
    </source>
</evidence>
<organism evidence="1 2">
    <name type="scientific">Hymenobacter lutimineralis</name>
    <dbReference type="NCBI Taxonomy" id="2606448"/>
    <lineage>
        <taxon>Bacteria</taxon>
        <taxon>Pseudomonadati</taxon>
        <taxon>Bacteroidota</taxon>
        <taxon>Cytophagia</taxon>
        <taxon>Cytophagales</taxon>
        <taxon>Hymenobacteraceae</taxon>
        <taxon>Hymenobacter</taxon>
    </lineage>
</organism>
<gene>
    <name evidence="1" type="ORF">FY528_17035</name>
</gene>
<proteinExistence type="predicted"/>
<protein>
    <recommendedName>
        <fullName evidence="3">Transglutaminase domain-containing protein</fullName>
    </recommendedName>
</protein>
<dbReference type="Proteomes" id="UP000322791">
    <property type="component" value="Unassembled WGS sequence"/>
</dbReference>
<sequence length="219" mass="25246">MLRFYNVEKKVTQEDQRYISFLLKDTPATRADAMSYEQQLVFLHAAQLSILSHSTTGIPIPYNQAREPKNLFLLNSGICYDRSRVLEKIFMNAGFTTRHVALYAQDPGASALEKIPLLEVASHATTEVLTKRGWLVVDSNNPWLALDGQRQPYSLASMNAVFEQNRQIRWQHPPAAGYEIFYSRPSTFIYGLYSRHGRFYPPYTPGIPDYNLRELLYNF</sequence>
<name>A0A5D6UT88_9BACT</name>
<accession>A0A5D6UT88</accession>
<keyword evidence="2" id="KW-1185">Reference proteome</keyword>
<evidence type="ECO:0000313" key="1">
    <source>
        <dbReference type="EMBL" id="TYZ06766.1"/>
    </source>
</evidence>
<evidence type="ECO:0008006" key="3">
    <source>
        <dbReference type="Google" id="ProtNLM"/>
    </source>
</evidence>